<evidence type="ECO:0000313" key="7">
    <source>
        <dbReference type="Proteomes" id="UP000321514"/>
    </source>
</evidence>
<dbReference type="InterPro" id="IPR043129">
    <property type="entry name" value="ATPase_NBD"/>
</dbReference>
<evidence type="ECO:0000256" key="1">
    <source>
        <dbReference type="ARBA" id="ARBA00007381"/>
    </source>
</evidence>
<dbReference type="InterPro" id="IPR013126">
    <property type="entry name" value="Hsp_70_fam"/>
</dbReference>
<evidence type="ECO:0000256" key="2">
    <source>
        <dbReference type="ARBA" id="ARBA00022741"/>
    </source>
</evidence>
<keyword evidence="2 5" id="KW-0547">Nucleotide-binding</keyword>
<dbReference type="Gene3D" id="2.60.34.10">
    <property type="entry name" value="Substrate Binding Domain Of DNAk, Chain A, domain 1"/>
    <property type="match status" value="1"/>
</dbReference>
<reference evidence="6 7" key="1">
    <citation type="submission" date="2019-07" db="EMBL/GenBank/DDBJ databases">
        <title>Whole genome shotgun sequence of Myxococcus fulvus NBRC 100333.</title>
        <authorList>
            <person name="Hosoyama A."/>
            <person name="Uohara A."/>
            <person name="Ohji S."/>
            <person name="Ichikawa N."/>
        </authorList>
    </citation>
    <scope>NUCLEOTIDE SEQUENCE [LARGE SCALE GENOMIC DNA]</scope>
    <source>
        <strain evidence="6 7">NBRC 100333</strain>
    </source>
</reference>
<evidence type="ECO:0000256" key="3">
    <source>
        <dbReference type="ARBA" id="ARBA00022840"/>
    </source>
</evidence>
<sequence>MIQSGTGARVWWPAPVNFMADRPRIVGIDLGTTNTLVASVRNRIPKIVPTDRGNLILPTVVALSAKGDLLVGGVAKDQMVTNPRNTLWGTKRLIGRKYHSKSVEDLRGSFPYDIVEGPNGDAAVMMGGKLYTLPQVSSFVLSQLKTIAEQFLGGPIDAAVISVPAYYNDNQRQAVKEAGRLAGFDVKRIVNEPTAAALAYGFNRGLDQKVLVYDLGGGTFDVSVLHLAGNVFEVLATGGDTFLGGADFDTRIMEYVLERFREETKVDLTENPIALQRIKNAAEAAKIDLTLIPNVVIDLPFIDERKGKPVDLRIPLTREFLNSLTGDLVDRTFEICDRVLEEKGIARSDIDEIILVGGQSRMPLVQQKIQAHFGKPPRKGVHPDECVALGAALLGDSLGSIDAVTLLDAVSMPIGYALPNGRVKRIIEKNSLIPMVKSFRLPPPKEPGSAYIELDIFQGDSDLMVDNEYLGTVRVPAAAAGRKIDFRLTEECLLQVTVEEASGTPRRVDLATRDTPEQLKRALSDVLRNNVDHQPVVSGSNAASDDERGLLSSIKRVFRRG</sequence>
<dbReference type="Pfam" id="PF00012">
    <property type="entry name" value="HSP70"/>
    <property type="match status" value="1"/>
</dbReference>
<dbReference type="FunFam" id="3.90.640.10:FF:000003">
    <property type="entry name" value="Molecular chaperone DnaK"/>
    <property type="match status" value="1"/>
</dbReference>
<dbReference type="AlphaFoldDB" id="A0A511TBX2"/>
<evidence type="ECO:0000313" key="6">
    <source>
        <dbReference type="EMBL" id="GEN10638.1"/>
    </source>
</evidence>
<dbReference type="EMBL" id="BJXR01000039">
    <property type="protein sequence ID" value="GEN10638.1"/>
    <property type="molecule type" value="Genomic_DNA"/>
</dbReference>
<dbReference type="PROSITE" id="PS00329">
    <property type="entry name" value="HSP70_2"/>
    <property type="match status" value="1"/>
</dbReference>
<dbReference type="SUPFAM" id="SSF100920">
    <property type="entry name" value="Heat shock protein 70kD (HSP70), peptide-binding domain"/>
    <property type="match status" value="1"/>
</dbReference>
<dbReference type="Proteomes" id="UP000321514">
    <property type="component" value="Unassembled WGS sequence"/>
</dbReference>
<gene>
    <name evidence="6" type="primary">dnaK_5</name>
    <name evidence="6" type="ORF">MFU01_56750</name>
</gene>
<name>A0A511TBX2_MYXFU</name>
<comment type="caution">
    <text evidence="6">The sequence shown here is derived from an EMBL/GenBank/DDBJ whole genome shotgun (WGS) entry which is preliminary data.</text>
</comment>
<dbReference type="GO" id="GO:0140662">
    <property type="term" value="F:ATP-dependent protein folding chaperone"/>
    <property type="evidence" value="ECO:0007669"/>
    <property type="project" value="InterPro"/>
</dbReference>
<dbReference type="PROSITE" id="PS01036">
    <property type="entry name" value="HSP70_3"/>
    <property type="match status" value="1"/>
</dbReference>
<dbReference type="PRINTS" id="PR00301">
    <property type="entry name" value="HEATSHOCK70"/>
</dbReference>
<dbReference type="PANTHER" id="PTHR19375">
    <property type="entry name" value="HEAT SHOCK PROTEIN 70KDA"/>
    <property type="match status" value="1"/>
</dbReference>
<evidence type="ECO:0000256" key="5">
    <source>
        <dbReference type="RuleBase" id="RU003322"/>
    </source>
</evidence>
<keyword evidence="3 5" id="KW-0067">ATP-binding</keyword>
<dbReference type="GO" id="GO:0005524">
    <property type="term" value="F:ATP binding"/>
    <property type="evidence" value="ECO:0007669"/>
    <property type="project" value="UniProtKB-KW"/>
</dbReference>
<keyword evidence="4" id="KW-0143">Chaperone</keyword>
<organism evidence="6 7">
    <name type="scientific">Myxococcus fulvus</name>
    <dbReference type="NCBI Taxonomy" id="33"/>
    <lineage>
        <taxon>Bacteria</taxon>
        <taxon>Pseudomonadati</taxon>
        <taxon>Myxococcota</taxon>
        <taxon>Myxococcia</taxon>
        <taxon>Myxococcales</taxon>
        <taxon>Cystobacterineae</taxon>
        <taxon>Myxococcaceae</taxon>
        <taxon>Myxococcus</taxon>
    </lineage>
</organism>
<protein>
    <submittedName>
        <fullName evidence="6">Chaperone protein DnaK</fullName>
    </submittedName>
</protein>
<dbReference type="SUPFAM" id="SSF53067">
    <property type="entry name" value="Actin-like ATPase domain"/>
    <property type="match status" value="2"/>
</dbReference>
<accession>A0A511TBX2</accession>
<dbReference type="CDD" id="cd10234">
    <property type="entry name" value="ASKHA_NBD_HSP70_DnaK-like"/>
    <property type="match status" value="1"/>
</dbReference>
<proteinExistence type="inferred from homology"/>
<dbReference type="InterPro" id="IPR029047">
    <property type="entry name" value="HSP70_peptide-bd_sf"/>
</dbReference>
<evidence type="ECO:0000256" key="4">
    <source>
        <dbReference type="ARBA" id="ARBA00023186"/>
    </source>
</evidence>
<dbReference type="InterPro" id="IPR018181">
    <property type="entry name" value="Heat_shock_70_CS"/>
</dbReference>
<comment type="similarity">
    <text evidence="1 5">Belongs to the heat shock protein 70 family.</text>
</comment>
<dbReference type="Gene3D" id="3.90.640.10">
    <property type="entry name" value="Actin, Chain A, domain 4"/>
    <property type="match status" value="1"/>
</dbReference>
<dbReference type="Gene3D" id="3.30.420.40">
    <property type="match status" value="2"/>
</dbReference>